<organism evidence="3 4">
    <name type="scientific">Pseudomonas syringae</name>
    <dbReference type="NCBI Taxonomy" id="317"/>
    <lineage>
        <taxon>Bacteria</taxon>
        <taxon>Pseudomonadati</taxon>
        <taxon>Pseudomonadota</taxon>
        <taxon>Gammaproteobacteria</taxon>
        <taxon>Pseudomonadales</taxon>
        <taxon>Pseudomonadaceae</taxon>
        <taxon>Pseudomonas</taxon>
    </lineage>
</organism>
<dbReference type="AlphaFoldDB" id="A0A085V5E1"/>
<feature type="chain" id="PRO_5001798338" description="Secreted protein" evidence="2">
    <location>
        <begin position="22"/>
        <end position="71"/>
    </location>
</feature>
<feature type="signal peptide" evidence="2">
    <location>
        <begin position="1"/>
        <end position="21"/>
    </location>
</feature>
<gene>
    <name evidence="3" type="ORF">IV01_25380</name>
</gene>
<keyword evidence="4" id="KW-1185">Reference proteome</keyword>
<feature type="region of interest" description="Disordered" evidence="1">
    <location>
        <begin position="52"/>
        <end position="71"/>
    </location>
</feature>
<evidence type="ECO:0000313" key="4">
    <source>
        <dbReference type="Proteomes" id="UP000028631"/>
    </source>
</evidence>
<proteinExistence type="predicted"/>
<name>A0A085V5E1_PSESX</name>
<accession>A0A085V5E1</accession>
<feature type="compositionally biased region" description="Basic and acidic residues" evidence="1">
    <location>
        <begin position="59"/>
        <end position="71"/>
    </location>
</feature>
<dbReference type="OrthoDB" id="7023443at2"/>
<reference evidence="3 4" key="1">
    <citation type="submission" date="2014-07" db="EMBL/GenBank/DDBJ databases">
        <title>Draft Genome Sequences of Environmental Pseudomonas syringae strains.</title>
        <authorList>
            <person name="Baltrus D.A."/>
            <person name="Berge O."/>
            <person name="Morris C."/>
        </authorList>
    </citation>
    <scope>NUCLEOTIDE SEQUENCE [LARGE SCALE GENOMIC DNA]</scope>
    <source>
        <strain evidence="3 4">GAW0119</strain>
    </source>
</reference>
<keyword evidence="2" id="KW-0732">Signal</keyword>
<evidence type="ECO:0000313" key="3">
    <source>
        <dbReference type="EMBL" id="KFE50654.1"/>
    </source>
</evidence>
<protein>
    <recommendedName>
        <fullName evidence="5">Secreted protein</fullName>
    </recommendedName>
</protein>
<dbReference type="EMBL" id="JPQU01000100">
    <property type="protein sequence ID" value="KFE50654.1"/>
    <property type="molecule type" value="Genomic_DNA"/>
</dbReference>
<dbReference type="RefSeq" id="WP_032631794.1">
    <property type="nucleotide sequence ID" value="NZ_JPQU01000100.1"/>
</dbReference>
<evidence type="ECO:0008006" key="5">
    <source>
        <dbReference type="Google" id="ProtNLM"/>
    </source>
</evidence>
<comment type="caution">
    <text evidence="3">The sequence shown here is derived from an EMBL/GenBank/DDBJ whole genome shotgun (WGS) entry which is preliminary data.</text>
</comment>
<dbReference type="PATRIC" id="fig|317.175.peg.5290"/>
<dbReference type="Proteomes" id="UP000028631">
    <property type="component" value="Unassembled WGS sequence"/>
</dbReference>
<evidence type="ECO:0000256" key="1">
    <source>
        <dbReference type="SAM" id="MobiDB-lite"/>
    </source>
</evidence>
<sequence length="71" mass="7615">MSLIKSLILTAAALSSTAVLAEDGSERASQAAQKMRVAQEARFIDQNSGEASRFLSADEQSRTKQLKKSEG</sequence>
<evidence type="ECO:0000256" key="2">
    <source>
        <dbReference type="SAM" id="SignalP"/>
    </source>
</evidence>